<dbReference type="GO" id="GO:0008168">
    <property type="term" value="F:methyltransferase activity"/>
    <property type="evidence" value="ECO:0007669"/>
    <property type="project" value="UniProtKB-KW"/>
</dbReference>
<keyword evidence="2" id="KW-0489">Methyltransferase</keyword>
<protein>
    <submittedName>
        <fullName evidence="2">Methyltransferase domain-containing protein</fullName>
    </submittedName>
</protein>
<dbReference type="RefSeq" id="WP_226696127.1">
    <property type="nucleotide sequence ID" value="NZ_JAJAPX010000004.1"/>
</dbReference>
<dbReference type="PANTHER" id="PTHR43591">
    <property type="entry name" value="METHYLTRANSFERASE"/>
    <property type="match status" value="1"/>
</dbReference>
<proteinExistence type="predicted"/>
<dbReference type="Pfam" id="PF08241">
    <property type="entry name" value="Methyltransf_11"/>
    <property type="match status" value="1"/>
</dbReference>
<reference evidence="2" key="1">
    <citation type="submission" date="2021-10" db="EMBL/GenBank/DDBJ databases">
        <title>Tamlana sargassums sp. nov., and Tamlana laminarinivorans sp. nov., two new bacteria isolated from the brown alga.</title>
        <authorList>
            <person name="Li J."/>
        </authorList>
    </citation>
    <scope>NUCLEOTIDE SEQUENCE</scope>
    <source>
        <strain evidence="2">62-3</strain>
    </source>
</reference>
<dbReference type="SUPFAM" id="SSF53335">
    <property type="entry name" value="S-adenosyl-L-methionine-dependent methyltransferases"/>
    <property type="match status" value="2"/>
</dbReference>
<gene>
    <name evidence="2" type="ORF">LG651_10735</name>
</gene>
<dbReference type="Proteomes" id="UP001139286">
    <property type="component" value="Unassembled WGS sequence"/>
</dbReference>
<evidence type="ECO:0000259" key="1">
    <source>
        <dbReference type="Pfam" id="PF08241"/>
    </source>
</evidence>
<dbReference type="Gene3D" id="3.40.50.150">
    <property type="entry name" value="Vaccinia Virus protein VP39"/>
    <property type="match status" value="1"/>
</dbReference>
<dbReference type="GO" id="GO:0032259">
    <property type="term" value="P:methylation"/>
    <property type="evidence" value="ECO:0007669"/>
    <property type="project" value="UniProtKB-KW"/>
</dbReference>
<dbReference type="InterPro" id="IPR029063">
    <property type="entry name" value="SAM-dependent_MTases_sf"/>
</dbReference>
<feature type="domain" description="Methyltransferase type 11" evidence="1">
    <location>
        <begin position="96"/>
        <end position="179"/>
    </location>
</feature>
<comment type="caution">
    <text evidence="2">The sequence shown here is derived from an EMBL/GenBank/DDBJ whole genome shotgun (WGS) entry which is preliminary data.</text>
</comment>
<evidence type="ECO:0000313" key="2">
    <source>
        <dbReference type="EMBL" id="MCB4808726.1"/>
    </source>
</evidence>
<sequence length="232" mass="27266">MKLSRDFTNKINWFLDNLLPPFVRDSRFFMSPLFLLLFGKKGKLFLNFKENAWKFNSKEMANYYKELASVHIKRETDLNLSCEKYILNKIKGDKVLDIACGRGYLAKKIHQKEGCEVVGIDFVIPDELKSSKNITFEEGIIEDIKYPNNYFDTVISTHTLEHVLDLEKCIAELKRVAAKRLIVVLPKQRPYRYTFDLHLQFFPYKYNVLKAFGNVNGNCVLLDNDWLYIEDL</sequence>
<organism evidence="2 3">
    <name type="scientific">Neotamlana sargassicola</name>
    <dbReference type="NCBI Taxonomy" id="2883125"/>
    <lineage>
        <taxon>Bacteria</taxon>
        <taxon>Pseudomonadati</taxon>
        <taxon>Bacteroidota</taxon>
        <taxon>Flavobacteriia</taxon>
        <taxon>Flavobacteriales</taxon>
        <taxon>Flavobacteriaceae</taxon>
        <taxon>Neotamlana</taxon>
    </lineage>
</organism>
<dbReference type="EMBL" id="JAJAPX010000004">
    <property type="protein sequence ID" value="MCB4808726.1"/>
    <property type="molecule type" value="Genomic_DNA"/>
</dbReference>
<dbReference type="InterPro" id="IPR013216">
    <property type="entry name" value="Methyltransf_11"/>
</dbReference>
<evidence type="ECO:0000313" key="3">
    <source>
        <dbReference type="Proteomes" id="UP001139286"/>
    </source>
</evidence>
<accession>A0A9X1I9R9</accession>
<name>A0A9X1I9R9_9FLAO</name>
<dbReference type="AlphaFoldDB" id="A0A9X1I9R9"/>
<keyword evidence="3" id="KW-1185">Reference proteome</keyword>
<dbReference type="CDD" id="cd02440">
    <property type="entry name" value="AdoMet_MTases"/>
    <property type="match status" value="1"/>
</dbReference>
<keyword evidence="2" id="KW-0808">Transferase</keyword>